<dbReference type="InterPro" id="IPR029058">
    <property type="entry name" value="AB_hydrolase_fold"/>
</dbReference>
<dbReference type="EMBL" id="JAMWDU010000007">
    <property type="protein sequence ID" value="MCP8888869.1"/>
    <property type="molecule type" value="Genomic_DNA"/>
</dbReference>
<dbReference type="Pfam" id="PF12697">
    <property type="entry name" value="Abhydrolase_6"/>
    <property type="match status" value="1"/>
</dbReference>
<dbReference type="InterPro" id="IPR000073">
    <property type="entry name" value="AB_hydrolase_1"/>
</dbReference>
<dbReference type="EC" id="3.1.1.24" evidence="2"/>
<dbReference type="GO" id="GO:0047570">
    <property type="term" value="F:3-oxoadipate enol-lactonase activity"/>
    <property type="evidence" value="ECO:0007669"/>
    <property type="project" value="UniProtKB-EC"/>
</dbReference>
<organism evidence="2 3">
    <name type="scientific">Devosia ureilytica</name>
    <dbReference type="NCBI Taxonomy" id="2952754"/>
    <lineage>
        <taxon>Bacteria</taxon>
        <taxon>Pseudomonadati</taxon>
        <taxon>Pseudomonadota</taxon>
        <taxon>Alphaproteobacteria</taxon>
        <taxon>Hyphomicrobiales</taxon>
        <taxon>Devosiaceae</taxon>
        <taxon>Devosia</taxon>
    </lineage>
</organism>
<sequence length="263" mass="27995">MTFARINAILLHYRTCGPAGAPALVFANSLGTDARIWDAVIERFSTRYFCVSYDKRGHGLSDAPAGDYALDDHLDDLEGLLDHLGLGRAVLVGDSVGGVIAQGMALRAPERIAGLVLCCTAPRMGDNAMWNARIQTALSQGLLPMADPVMERWFSPDFRRDRPVELAGWRNLFLSTNPQGYAGTCATLRDTDLSSAIAAIAAPTLIVAGDEDLAAPVDLVRKCTAIPGSRFQVLAGVGHIPSIEQPAALAGLITDFLKEVGHG</sequence>
<dbReference type="AlphaFoldDB" id="A0A9Q4AS47"/>
<dbReference type="Proteomes" id="UP001060275">
    <property type="component" value="Unassembled WGS sequence"/>
</dbReference>
<dbReference type="InterPro" id="IPR050266">
    <property type="entry name" value="AB_hydrolase_sf"/>
</dbReference>
<dbReference type="InterPro" id="IPR026968">
    <property type="entry name" value="PcaD/CatD"/>
</dbReference>
<evidence type="ECO:0000313" key="2">
    <source>
        <dbReference type="EMBL" id="MCP8888869.1"/>
    </source>
</evidence>
<dbReference type="GO" id="GO:0042952">
    <property type="term" value="P:beta-ketoadipate pathway"/>
    <property type="evidence" value="ECO:0007669"/>
    <property type="project" value="InterPro"/>
</dbReference>
<protein>
    <submittedName>
        <fullName evidence="2">3-oxoadipate enol-lactonase</fullName>
        <ecNumber evidence="2">3.1.1.24</ecNumber>
    </submittedName>
</protein>
<name>A0A9Q4AS47_9HYPH</name>
<reference evidence="2" key="1">
    <citation type="submission" date="2022-06" db="EMBL/GenBank/DDBJ databases">
        <title>Devosia sp. XJ19-45 genome assembly.</title>
        <authorList>
            <person name="Li B."/>
            <person name="Cai M."/>
            <person name="Nie G."/>
            <person name="Li W."/>
        </authorList>
    </citation>
    <scope>NUCLEOTIDE SEQUENCE</scope>
    <source>
        <strain evidence="2">XJ19-45</strain>
    </source>
</reference>
<feature type="domain" description="AB hydrolase-1" evidence="1">
    <location>
        <begin position="24"/>
        <end position="250"/>
    </location>
</feature>
<dbReference type="PANTHER" id="PTHR43798">
    <property type="entry name" value="MONOACYLGLYCEROL LIPASE"/>
    <property type="match status" value="1"/>
</dbReference>
<dbReference type="NCBIfam" id="TIGR02427">
    <property type="entry name" value="protocat_pcaD"/>
    <property type="match status" value="1"/>
</dbReference>
<evidence type="ECO:0000259" key="1">
    <source>
        <dbReference type="Pfam" id="PF12697"/>
    </source>
</evidence>
<dbReference type="Gene3D" id="3.40.50.1820">
    <property type="entry name" value="alpha/beta hydrolase"/>
    <property type="match status" value="1"/>
</dbReference>
<dbReference type="PRINTS" id="PR00111">
    <property type="entry name" value="ABHYDROLASE"/>
</dbReference>
<dbReference type="RefSeq" id="WP_254675836.1">
    <property type="nucleotide sequence ID" value="NZ_JAMWDU010000007.1"/>
</dbReference>
<proteinExistence type="predicted"/>
<evidence type="ECO:0000313" key="3">
    <source>
        <dbReference type="Proteomes" id="UP001060275"/>
    </source>
</evidence>
<keyword evidence="2" id="KW-0378">Hydrolase</keyword>
<accession>A0A9Q4AS47</accession>
<keyword evidence="3" id="KW-1185">Reference proteome</keyword>
<dbReference type="SUPFAM" id="SSF53474">
    <property type="entry name" value="alpha/beta-Hydrolases"/>
    <property type="match status" value="1"/>
</dbReference>
<gene>
    <name evidence="2" type="primary">pcaD</name>
    <name evidence="2" type="ORF">NF348_17285</name>
</gene>
<comment type="caution">
    <text evidence="2">The sequence shown here is derived from an EMBL/GenBank/DDBJ whole genome shotgun (WGS) entry which is preliminary data.</text>
</comment>